<feature type="compositionally biased region" description="Basic and acidic residues" evidence="1">
    <location>
        <begin position="61"/>
        <end position="76"/>
    </location>
</feature>
<name>A0AAQ3QHX4_9LILI</name>
<dbReference type="Proteomes" id="UP001327560">
    <property type="component" value="Chromosome 7"/>
</dbReference>
<keyword evidence="3" id="KW-1185">Reference proteome</keyword>
<reference evidence="2 3" key="1">
    <citation type="submission" date="2023-10" db="EMBL/GenBank/DDBJ databases">
        <title>Chromosome-scale genome assembly provides insights into flower coloration mechanisms of Canna indica.</title>
        <authorList>
            <person name="Li C."/>
        </authorList>
    </citation>
    <scope>NUCLEOTIDE SEQUENCE [LARGE SCALE GENOMIC DNA]</scope>
    <source>
        <tissue evidence="2">Flower</tissue>
    </source>
</reference>
<sequence>MTEATMASPHRAASPGYMWRGTSSRSTSSPSPSSSFSRLPRPPPRPPQRPDDARQQGTIAGRDRRLRNLLDVRVKISDVGPRQRGPDSAGHSWLQRRSHGRHRAACHPHPRACSSTSSSSCISSLANLITH</sequence>
<dbReference type="EMBL" id="CP136896">
    <property type="protein sequence ID" value="WOL13296.1"/>
    <property type="molecule type" value="Genomic_DNA"/>
</dbReference>
<protein>
    <submittedName>
        <fullName evidence="2">Uncharacterized protein</fullName>
    </submittedName>
</protein>
<evidence type="ECO:0000313" key="2">
    <source>
        <dbReference type="EMBL" id="WOL13296.1"/>
    </source>
</evidence>
<organism evidence="2 3">
    <name type="scientific">Canna indica</name>
    <name type="common">Indian-shot</name>
    <dbReference type="NCBI Taxonomy" id="4628"/>
    <lineage>
        <taxon>Eukaryota</taxon>
        <taxon>Viridiplantae</taxon>
        <taxon>Streptophyta</taxon>
        <taxon>Embryophyta</taxon>
        <taxon>Tracheophyta</taxon>
        <taxon>Spermatophyta</taxon>
        <taxon>Magnoliopsida</taxon>
        <taxon>Liliopsida</taxon>
        <taxon>Zingiberales</taxon>
        <taxon>Cannaceae</taxon>
        <taxon>Canna</taxon>
    </lineage>
</organism>
<gene>
    <name evidence="2" type="ORF">Cni_G22065</name>
</gene>
<feature type="compositionally biased region" description="Basic residues" evidence="1">
    <location>
        <begin position="94"/>
        <end position="110"/>
    </location>
</feature>
<accession>A0AAQ3QHX4</accession>
<proteinExistence type="predicted"/>
<evidence type="ECO:0000256" key="1">
    <source>
        <dbReference type="SAM" id="MobiDB-lite"/>
    </source>
</evidence>
<evidence type="ECO:0000313" key="3">
    <source>
        <dbReference type="Proteomes" id="UP001327560"/>
    </source>
</evidence>
<feature type="region of interest" description="Disordered" evidence="1">
    <location>
        <begin position="1"/>
        <end position="119"/>
    </location>
</feature>
<feature type="compositionally biased region" description="Low complexity" evidence="1">
    <location>
        <begin position="23"/>
        <end position="39"/>
    </location>
</feature>
<dbReference type="AlphaFoldDB" id="A0AAQ3QHX4"/>